<dbReference type="Pfam" id="PF24681">
    <property type="entry name" value="Kelch_KLHDC2_KLHL20_DRC7"/>
    <property type="match status" value="1"/>
</dbReference>
<dbReference type="Gene3D" id="2.120.10.80">
    <property type="entry name" value="Kelch-type beta propeller"/>
    <property type="match status" value="2"/>
</dbReference>
<dbReference type="Gene3D" id="3.30.710.10">
    <property type="entry name" value="Potassium Channel Kv1.1, Chain A"/>
    <property type="match status" value="1"/>
</dbReference>
<dbReference type="SMART" id="SM00612">
    <property type="entry name" value="Kelch"/>
    <property type="match status" value="5"/>
</dbReference>
<organism evidence="4 5">
    <name type="scientific">Sinanodonta woodiana</name>
    <name type="common">Chinese pond mussel</name>
    <name type="synonym">Anodonta woodiana</name>
    <dbReference type="NCBI Taxonomy" id="1069815"/>
    <lineage>
        <taxon>Eukaryota</taxon>
        <taxon>Metazoa</taxon>
        <taxon>Spiralia</taxon>
        <taxon>Lophotrochozoa</taxon>
        <taxon>Mollusca</taxon>
        <taxon>Bivalvia</taxon>
        <taxon>Autobranchia</taxon>
        <taxon>Heteroconchia</taxon>
        <taxon>Palaeoheterodonta</taxon>
        <taxon>Unionida</taxon>
        <taxon>Unionoidea</taxon>
        <taxon>Unionidae</taxon>
        <taxon>Unioninae</taxon>
        <taxon>Sinanodonta</taxon>
    </lineage>
</organism>
<dbReference type="SMART" id="SM00875">
    <property type="entry name" value="BACK"/>
    <property type="match status" value="1"/>
</dbReference>
<evidence type="ECO:0000259" key="3">
    <source>
        <dbReference type="PROSITE" id="PS50097"/>
    </source>
</evidence>
<dbReference type="PIRSF" id="PIRSF037037">
    <property type="entry name" value="Kelch-like_protein_gigaxonin"/>
    <property type="match status" value="1"/>
</dbReference>
<dbReference type="InterPro" id="IPR006652">
    <property type="entry name" value="Kelch_1"/>
</dbReference>
<dbReference type="PANTHER" id="PTHR24412">
    <property type="entry name" value="KELCH PROTEIN"/>
    <property type="match status" value="1"/>
</dbReference>
<dbReference type="Pfam" id="PF00651">
    <property type="entry name" value="BTB"/>
    <property type="match status" value="1"/>
</dbReference>
<evidence type="ECO:0000256" key="2">
    <source>
        <dbReference type="ARBA" id="ARBA00022737"/>
    </source>
</evidence>
<dbReference type="PROSITE" id="PS50097">
    <property type="entry name" value="BTB"/>
    <property type="match status" value="1"/>
</dbReference>
<feature type="domain" description="BTB" evidence="3">
    <location>
        <begin position="41"/>
        <end position="108"/>
    </location>
</feature>
<dbReference type="Proteomes" id="UP001634394">
    <property type="component" value="Unassembled WGS sequence"/>
</dbReference>
<protein>
    <recommendedName>
        <fullName evidence="3">BTB domain-containing protein</fullName>
    </recommendedName>
</protein>
<proteinExistence type="predicted"/>
<dbReference type="InterPro" id="IPR011705">
    <property type="entry name" value="BACK"/>
</dbReference>
<keyword evidence="1" id="KW-0880">Kelch repeat</keyword>
<sequence>MSDIQQEGKIVDKNRLMLHGASYSEGLLKRLNGLRGQGMFTDIILCVGQEEFPCHRNVLAASSLYFQAMFTCDLRERNDLRVVYDKVSPWTLKRIIDYVYTGVLEVTPENAQEMLAAGNLFQYPAIVEGCCEFLLGQLHPSNCLGIEYFAQVHSCKQLQEDANKYVLENFSTVVKFDEFLELSVDRLLSYIGNDLIDVKNEETVYEAVMRWVRYDKEERKEHLCQLLQEVRLAVIDLTYLEKIREDRFIQTCSCCLELVAEAQEKHTTIHDQFGRRRKSMQDSVFHPRPSTVAKEVMVVVGGINSYVTRSVEMFDLQKNRWTQLPELPKSITWYSVCAVVNSILVVGGILDGRIIDSAWRFDTSRQTWTEIPSMNKPRAKHASAVIDDKLYVFGGVTCTPSFVIADNDTIECYDPTKKKWFVVGQSAFPRKLSKVVPFNNTFVEVGGLQGDVKVNTMDCYICSNQGMVVHPVHEQFILPEAIEFAQIVVHNGIFYIIWENTKKFISLDPEKRKFQKLADLNYCHIQSGVTVIGEKIYITGGLENIGSRSSNIVECFNPETNTWTVEKSMLEARGFHGCVTVQM</sequence>
<comment type="caution">
    <text evidence="4">The sequence shown here is derived from an EMBL/GenBank/DDBJ whole genome shotgun (WGS) entry which is preliminary data.</text>
</comment>
<name>A0ABD3W7T4_SINWO</name>
<dbReference type="Pfam" id="PF01344">
    <property type="entry name" value="Kelch_1"/>
    <property type="match status" value="1"/>
</dbReference>
<dbReference type="Gene3D" id="1.25.40.420">
    <property type="match status" value="1"/>
</dbReference>
<dbReference type="SMART" id="SM00225">
    <property type="entry name" value="BTB"/>
    <property type="match status" value="1"/>
</dbReference>
<dbReference type="InterPro" id="IPR011333">
    <property type="entry name" value="SKP1/BTB/POZ_sf"/>
</dbReference>
<keyword evidence="2" id="KW-0677">Repeat</keyword>
<accession>A0ABD3W7T4</accession>
<dbReference type="EMBL" id="JBJQND010000008">
    <property type="protein sequence ID" value="KAL3868769.1"/>
    <property type="molecule type" value="Genomic_DNA"/>
</dbReference>
<dbReference type="AlphaFoldDB" id="A0ABD3W7T4"/>
<dbReference type="InterPro" id="IPR000210">
    <property type="entry name" value="BTB/POZ_dom"/>
</dbReference>
<keyword evidence="5" id="KW-1185">Reference proteome</keyword>
<dbReference type="InterPro" id="IPR017096">
    <property type="entry name" value="BTB-kelch_protein"/>
</dbReference>
<evidence type="ECO:0000313" key="5">
    <source>
        <dbReference type="Proteomes" id="UP001634394"/>
    </source>
</evidence>
<dbReference type="Pfam" id="PF07707">
    <property type="entry name" value="BACK"/>
    <property type="match status" value="1"/>
</dbReference>
<dbReference type="PANTHER" id="PTHR24412:SF272">
    <property type="entry name" value="KELCH-LIKE PROTEIN DIABLO"/>
    <property type="match status" value="1"/>
</dbReference>
<evidence type="ECO:0000256" key="1">
    <source>
        <dbReference type="ARBA" id="ARBA00022441"/>
    </source>
</evidence>
<dbReference type="SUPFAM" id="SSF54695">
    <property type="entry name" value="POZ domain"/>
    <property type="match status" value="1"/>
</dbReference>
<evidence type="ECO:0000313" key="4">
    <source>
        <dbReference type="EMBL" id="KAL3868768.1"/>
    </source>
</evidence>
<dbReference type="SUPFAM" id="SSF117281">
    <property type="entry name" value="Kelch motif"/>
    <property type="match status" value="1"/>
</dbReference>
<gene>
    <name evidence="4" type="ORF">ACJMK2_041532</name>
</gene>
<dbReference type="FunFam" id="1.25.40.420:FF:000001">
    <property type="entry name" value="Kelch-like family member 12"/>
    <property type="match status" value="1"/>
</dbReference>
<dbReference type="InterPro" id="IPR015915">
    <property type="entry name" value="Kelch-typ_b-propeller"/>
</dbReference>
<dbReference type="EMBL" id="JBJQND010000008">
    <property type="protein sequence ID" value="KAL3868768.1"/>
    <property type="molecule type" value="Genomic_DNA"/>
</dbReference>
<reference evidence="4 5" key="1">
    <citation type="submission" date="2024-11" db="EMBL/GenBank/DDBJ databases">
        <title>Chromosome-level genome assembly of the freshwater bivalve Anodonta woodiana.</title>
        <authorList>
            <person name="Chen X."/>
        </authorList>
    </citation>
    <scope>NUCLEOTIDE SEQUENCE [LARGE SCALE GENOMIC DNA]</scope>
    <source>
        <strain evidence="4">MN2024</strain>
        <tissue evidence="4">Gills</tissue>
    </source>
</reference>